<dbReference type="PANTHER" id="PTHR43033:SF1">
    <property type="entry name" value="TRNA(ILE)-LYSIDINE SYNTHASE-RELATED"/>
    <property type="match status" value="1"/>
</dbReference>
<reference evidence="8 9" key="1">
    <citation type="submission" date="2020-03" db="EMBL/GenBank/DDBJ databases">
        <title>Draft genome sequences of bacterial isolates from the female urobiome.</title>
        <authorList>
            <person name="Miller-Ensminger T."/>
            <person name="Wolfe A.J."/>
            <person name="Putonti C."/>
        </authorList>
    </citation>
    <scope>NUCLEOTIDE SEQUENCE [LARGE SCALE GENOMIC DNA]</scope>
    <source>
        <strain evidence="8 9">UMB8490</strain>
    </source>
</reference>
<dbReference type="AlphaFoldDB" id="A0AAP6XL94"/>
<name>A0AAP6XL94_9CORY</name>
<dbReference type="InterPro" id="IPR011063">
    <property type="entry name" value="TilS/TtcA_N"/>
</dbReference>
<evidence type="ECO:0000256" key="2">
    <source>
        <dbReference type="ARBA" id="ARBA00022694"/>
    </source>
</evidence>
<gene>
    <name evidence="6 8" type="primary">tilS</name>
    <name evidence="8" type="ORF">HC138_08580</name>
</gene>
<feature type="domain" description="tRNA(Ile)-lysidine/2-thiocytidine synthase N-terminal" evidence="7">
    <location>
        <begin position="27"/>
        <end position="185"/>
    </location>
</feature>
<dbReference type="GO" id="GO:0005737">
    <property type="term" value="C:cytoplasm"/>
    <property type="evidence" value="ECO:0007669"/>
    <property type="project" value="UniProtKB-SubCell"/>
</dbReference>
<dbReference type="InterPro" id="IPR014729">
    <property type="entry name" value="Rossmann-like_a/b/a_fold"/>
</dbReference>
<evidence type="ECO:0000256" key="6">
    <source>
        <dbReference type="HAMAP-Rule" id="MF_01161"/>
    </source>
</evidence>
<dbReference type="Pfam" id="PF01171">
    <property type="entry name" value="ATP_bind_3"/>
    <property type="match status" value="1"/>
</dbReference>
<organism evidence="8 9">
    <name type="scientific">Corynebacterium coyleae</name>
    <dbReference type="NCBI Taxonomy" id="53374"/>
    <lineage>
        <taxon>Bacteria</taxon>
        <taxon>Bacillati</taxon>
        <taxon>Actinomycetota</taxon>
        <taxon>Actinomycetes</taxon>
        <taxon>Mycobacteriales</taxon>
        <taxon>Corynebacteriaceae</taxon>
        <taxon>Corynebacterium</taxon>
    </lineage>
</organism>
<dbReference type="Gene3D" id="3.40.50.620">
    <property type="entry name" value="HUPs"/>
    <property type="match status" value="1"/>
</dbReference>
<dbReference type="SUPFAM" id="SSF52402">
    <property type="entry name" value="Adenine nucleotide alpha hydrolases-like"/>
    <property type="match status" value="1"/>
</dbReference>
<keyword evidence="6" id="KW-0963">Cytoplasm</keyword>
<dbReference type="NCBIfam" id="TIGR02432">
    <property type="entry name" value="lysidine_TilS_N"/>
    <property type="match status" value="1"/>
</dbReference>
<proteinExistence type="inferred from homology"/>
<keyword evidence="1 6" id="KW-0436">Ligase</keyword>
<sequence>MQPFWPRRSPHFLACRRAVRPFDGPAVIGLSGGPDSLALVAAAAAEQKDVSVLVVDHGLQPGSTDVAERAAAVAREFGFASTVANVTVGPGNVEAAAREARYAALLESGRDVWVAHTADDQAETLLLGALRGNPSGMAQRNGKIVRPFLHIRRADTVGACEELGLEVWHDPMNSDPAYRRVAMRQSIIPALTDLLGGDAVPALATTANRIAADQALIEQLADLTPTTSCVELEGDAGPVRRRRLAIWLLDEGVRVQGDQLAAIEALVTNWRGQGPIAVGGGRSVARIDGKLVLT</sequence>
<keyword evidence="2 6" id="KW-0819">tRNA processing</keyword>
<dbReference type="GO" id="GO:0005524">
    <property type="term" value="F:ATP binding"/>
    <property type="evidence" value="ECO:0007669"/>
    <property type="project" value="UniProtKB-UniRule"/>
</dbReference>
<evidence type="ECO:0000313" key="8">
    <source>
        <dbReference type="EMBL" id="NJJ04401.1"/>
    </source>
</evidence>
<accession>A0AAP6XL94</accession>
<dbReference type="GO" id="GO:0006400">
    <property type="term" value="P:tRNA modification"/>
    <property type="evidence" value="ECO:0007669"/>
    <property type="project" value="UniProtKB-UniRule"/>
</dbReference>
<comment type="function">
    <text evidence="6">Ligates lysine onto the cytidine present at position 34 of the AUA codon-specific tRNA(Ile) that contains the anticodon CAU, in an ATP-dependent manner. Cytidine is converted to lysidine, thus changing the amino acid specificity of the tRNA from methionine to isoleucine.</text>
</comment>
<dbReference type="GO" id="GO:0032267">
    <property type="term" value="F:tRNA(Ile)-lysidine synthase activity"/>
    <property type="evidence" value="ECO:0007669"/>
    <property type="project" value="UniProtKB-EC"/>
</dbReference>
<comment type="subcellular location">
    <subcellularLocation>
        <location evidence="6">Cytoplasm</location>
    </subcellularLocation>
</comment>
<dbReference type="Proteomes" id="UP000591626">
    <property type="component" value="Unassembled WGS sequence"/>
</dbReference>
<dbReference type="HAMAP" id="MF_01161">
    <property type="entry name" value="tRNA_Ile_lys_synt"/>
    <property type="match status" value="1"/>
</dbReference>
<comment type="caution">
    <text evidence="8">The sequence shown here is derived from an EMBL/GenBank/DDBJ whole genome shotgun (WGS) entry which is preliminary data.</text>
</comment>
<dbReference type="PANTHER" id="PTHR43033">
    <property type="entry name" value="TRNA(ILE)-LYSIDINE SYNTHASE-RELATED"/>
    <property type="match status" value="1"/>
</dbReference>
<evidence type="ECO:0000256" key="4">
    <source>
        <dbReference type="ARBA" id="ARBA00022840"/>
    </source>
</evidence>
<dbReference type="InterPro" id="IPR012795">
    <property type="entry name" value="tRNA_Ile_lys_synt_N"/>
</dbReference>
<dbReference type="EMBL" id="JAAUVV010000016">
    <property type="protein sequence ID" value="NJJ04401.1"/>
    <property type="molecule type" value="Genomic_DNA"/>
</dbReference>
<protein>
    <recommendedName>
        <fullName evidence="6">tRNA(Ile)-lysidine synthase</fullName>
        <ecNumber evidence="6">6.3.4.19</ecNumber>
    </recommendedName>
    <alternativeName>
        <fullName evidence="6">tRNA(Ile)-2-lysyl-cytidine synthase</fullName>
    </alternativeName>
    <alternativeName>
        <fullName evidence="6">tRNA(Ile)-lysidine synthetase</fullName>
    </alternativeName>
</protein>
<keyword evidence="3 6" id="KW-0547">Nucleotide-binding</keyword>
<feature type="binding site" evidence="6">
    <location>
        <begin position="31"/>
        <end position="36"/>
    </location>
    <ligand>
        <name>ATP</name>
        <dbReference type="ChEBI" id="CHEBI:30616"/>
    </ligand>
</feature>
<comment type="similarity">
    <text evidence="6">Belongs to the tRNA(Ile)-lysidine synthase family.</text>
</comment>
<dbReference type="EC" id="6.3.4.19" evidence="6"/>
<keyword evidence="4 6" id="KW-0067">ATP-binding</keyword>
<evidence type="ECO:0000256" key="5">
    <source>
        <dbReference type="ARBA" id="ARBA00048539"/>
    </source>
</evidence>
<evidence type="ECO:0000256" key="3">
    <source>
        <dbReference type="ARBA" id="ARBA00022741"/>
    </source>
</evidence>
<comment type="catalytic activity">
    <reaction evidence="5 6">
        <text>cytidine(34) in tRNA(Ile2) + L-lysine + ATP = lysidine(34) in tRNA(Ile2) + AMP + diphosphate + H(+)</text>
        <dbReference type="Rhea" id="RHEA:43744"/>
        <dbReference type="Rhea" id="RHEA-COMP:10625"/>
        <dbReference type="Rhea" id="RHEA-COMP:10670"/>
        <dbReference type="ChEBI" id="CHEBI:15378"/>
        <dbReference type="ChEBI" id="CHEBI:30616"/>
        <dbReference type="ChEBI" id="CHEBI:32551"/>
        <dbReference type="ChEBI" id="CHEBI:33019"/>
        <dbReference type="ChEBI" id="CHEBI:82748"/>
        <dbReference type="ChEBI" id="CHEBI:83665"/>
        <dbReference type="ChEBI" id="CHEBI:456215"/>
        <dbReference type="EC" id="6.3.4.19"/>
    </reaction>
</comment>
<dbReference type="RefSeq" id="WP_167616946.1">
    <property type="nucleotide sequence ID" value="NZ_JAAUVV010000016.1"/>
</dbReference>
<dbReference type="InterPro" id="IPR012094">
    <property type="entry name" value="tRNA_Ile_lys_synt"/>
</dbReference>
<evidence type="ECO:0000256" key="1">
    <source>
        <dbReference type="ARBA" id="ARBA00022598"/>
    </source>
</evidence>
<evidence type="ECO:0000313" key="9">
    <source>
        <dbReference type="Proteomes" id="UP000591626"/>
    </source>
</evidence>
<comment type="domain">
    <text evidence="6">The N-terminal region contains the highly conserved SGGXDS motif, predicted to be a P-loop motif involved in ATP binding.</text>
</comment>
<dbReference type="CDD" id="cd01992">
    <property type="entry name" value="TilS_N"/>
    <property type="match status" value="1"/>
</dbReference>
<evidence type="ECO:0000259" key="7">
    <source>
        <dbReference type="Pfam" id="PF01171"/>
    </source>
</evidence>